<dbReference type="InterPro" id="IPR051159">
    <property type="entry name" value="Hexapeptide_acetyltransf"/>
</dbReference>
<dbReference type="STRING" id="1235788.C802_04282"/>
<dbReference type="GeneID" id="82153605"/>
<dbReference type="PANTHER" id="PTHR23416">
    <property type="entry name" value="SIALIC ACID SYNTHASE-RELATED"/>
    <property type="match status" value="1"/>
</dbReference>
<accession>R9I623</accession>
<dbReference type="SUPFAM" id="SSF51161">
    <property type="entry name" value="Trimeric LpxA-like enzymes"/>
    <property type="match status" value="1"/>
</dbReference>
<proteinExistence type="predicted"/>
<dbReference type="Proteomes" id="UP000014200">
    <property type="component" value="Unassembled WGS sequence"/>
</dbReference>
<sequence length="220" mass="24201">MKFIRIGVRLFLAKLFRIPRRLRMIYYIRFNRLKFWANGVRFGANMRVYSKMYLSMMSGSKITIGDNFVYTHGDAFNPLCRNIRGCIYTAYPHSSITIGNDTGMSSACLRASTSITVGNHVNIGGDCIIMDTDAHSLDYMIRRSREKDADGFGVDGLSAVTAPIVIEDDVLIGARCIILKGVTIGARSIIGSGSVVVKSIPADCIAAGNPCKIIRYINGK</sequence>
<evidence type="ECO:0000313" key="2">
    <source>
        <dbReference type="Proteomes" id="UP000014200"/>
    </source>
</evidence>
<dbReference type="EMBL" id="ASSP01000031">
    <property type="protein sequence ID" value="EOS08830.1"/>
    <property type="molecule type" value="Genomic_DNA"/>
</dbReference>
<dbReference type="PANTHER" id="PTHR23416:SF78">
    <property type="entry name" value="LIPOPOLYSACCHARIDE BIOSYNTHESIS O-ACETYL TRANSFERASE WBBJ-RELATED"/>
    <property type="match status" value="1"/>
</dbReference>
<dbReference type="RefSeq" id="WP_016278460.1">
    <property type="nucleotide sequence ID" value="NZ_JABVZU010000003.1"/>
</dbReference>
<dbReference type="OrthoDB" id="9812571at2"/>
<evidence type="ECO:0000313" key="1">
    <source>
        <dbReference type="EMBL" id="EOS08830.1"/>
    </source>
</evidence>
<dbReference type="Pfam" id="PF00132">
    <property type="entry name" value="Hexapep"/>
    <property type="match status" value="1"/>
</dbReference>
<dbReference type="PATRIC" id="fig|1235788.3.peg.4393"/>
<name>R9I623_9BACT</name>
<dbReference type="InterPro" id="IPR011004">
    <property type="entry name" value="Trimer_LpxA-like_sf"/>
</dbReference>
<keyword evidence="2" id="KW-1185">Reference proteome</keyword>
<dbReference type="Gene3D" id="2.160.10.10">
    <property type="entry name" value="Hexapeptide repeat proteins"/>
    <property type="match status" value="1"/>
</dbReference>
<dbReference type="HOGENOM" id="CLU_051638_7_1_10"/>
<organism evidence="1 2">
    <name type="scientific">Phocaeicola sartorii</name>
    <dbReference type="NCBI Taxonomy" id="671267"/>
    <lineage>
        <taxon>Bacteria</taxon>
        <taxon>Pseudomonadati</taxon>
        <taxon>Bacteroidota</taxon>
        <taxon>Bacteroidia</taxon>
        <taxon>Bacteroidales</taxon>
        <taxon>Bacteroidaceae</taxon>
        <taxon>Phocaeicola</taxon>
    </lineage>
</organism>
<dbReference type="CDD" id="cd04647">
    <property type="entry name" value="LbH_MAT_like"/>
    <property type="match status" value="1"/>
</dbReference>
<dbReference type="AlphaFoldDB" id="R9I623"/>
<reference evidence="1 2" key="1">
    <citation type="submission" date="2013-04" db="EMBL/GenBank/DDBJ databases">
        <title>The Genome Sequence of Bacteroides massiliensis dnLKV3.</title>
        <authorList>
            <consortium name="The Broad Institute Genomics Platform"/>
            <consortium name="The Broad Institute Genome Sequencing Center for Infectious Disease"/>
            <person name="Earl A."/>
            <person name="Xavier R."/>
            <person name="Kuhn K."/>
            <person name="Stappenbeck T."/>
            <person name="Walker B."/>
            <person name="Young S."/>
            <person name="Zeng Q."/>
            <person name="Gargeya S."/>
            <person name="Fitzgerald M."/>
            <person name="Haas B."/>
            <person name="Abouelleil A."/>
            <person name="Allen A.W."/>
            <person name="Alvarado L."/>
            <person name="Arachchi H.M."/>
            <person name="Berlin A.M."/>
            <person name="Chapman S.B."/>
            <person name="Gainer-Dewar J."/>
            <person name="Goldberg J."/>
            <person name="Griggs A."/>
            <person name="Gujja S."/>
            <person name="Hansen M."/>
            <person name="Howarth C."/>
            <person name="Imamovic A."/>
            <person name="Ireland A."/>
            <person name="Larimer J."/>
            <person name="McCowan C."/>
            <person name="Murphy C."/>
            <person name="Pearson M."/>
            <person name="Poon T.W."/>
            <person name="Priest M."/>
            <person name="Roberts A."/>
            <person name="Saif S."/>
            <person name="Shea T."/>
            <person name="Sisk P."/>
            <person name="Sykes S."/>
            <person name="Wortman J."/>
            <person name="Nusbaum C."/>
            <person name="Birren B."/>
        </authorList>
    </citation>
    <scope>NUCLEOTIDE SEQUENCE [LARGE SCALE GENOMIC DNA]</scope>
    <source>
        <strain evidence="2">dnLKV3</strain>
    </source>
</reference>
<evidence type="ECO:0008006" key="3">
    <source>
        <dbReference type="Google" id="ProtNLM"/>
    </source>
</evidence>
<comment type="caution">
    <text evidence="1">The sequence shown here is derived from an EMBL/GenBank/DDBJ whole genome shotgun (WGS) entry which is preliminary data.</text>
</comment>
<protein>
    <recommendedName>
        <fullName evidence="3">Acyltransferase</fullName>
    </recommendedName>
</protein>
<gene>
    <name evidence="1" type="ORF">C802_04282</name>
</gene>
<dbReference type="InterPro" id="IPR001451">
    <property type="entry name" value="Hexapep"/>
</dbReference>